<dbReference type="Pfam" id="PF13779">
    <property type="entry name" value="DUF4175"/>
    <property type="match status" value="1"/>
</dbReference>
<dbReference type="AlphaFoldDB" id="A0A511AX71"/>
<evidence type="ECO:0000313" key="3">
    <source>
        <dbReference type="Proteomes" id="UP000321230"/>
    </source>
</evidence>
<comment type="caution">
    <text evidence="2">The sequence shown here is derived from an EMBL/GenBank/DDBJ whole genome shotgun (WGS) entry which is preliminary data.</text>
</comment>
<feature type="compositionally biased region" description="Basic and acidic residues" evidence="1">
    <location>
        <begin position="727"/>
        <end position="752"/>
    </location>
</feature>
<evidence type="ECO:0000313" key="2">
    <source>
        <dbReference type="EMBL" id="GEK92808.1"/>
    </source>
</evidence>
<dbReference type="RefSeq" id="WP_146793827.1">
    <property type="nucleotide sequence ID" value="NZ_BARC01000004.1"/>
</dbReference>
<feature type="region of interest" description="Disordered" evidence="1">
    <location>
        <begin position="666"/>
        <end position="701"/>
    </location>
</feature>
<proteinExistence type="predicted"/>
<feature type="compositionally biased region" description="Acidic residues" evidence="1">
    <location>
        <begin position="819"/>
        <end position="829"/>
    </location>
</feature>
<sequence>MPETHTATFRLAALRQRARRVLWIERAWIPMRWPLLLLALYILAALARLPQSLPDWLHLVVEAGFIGSAGWLAVRGLRKIPSASDALADRRIERDSHLAYQPLMTLTDRPAYAGSGEQSAVWSRHVERVTAALPPLRVALPRPPMTPSERAATYIVPVAIAMAALLAGHHTPSRLHAGFIPGVDDDSVPLPQIQAWIDRPSYAAGAPVFLSSGVQTGTIKVPEGATLNATITASHGRPALHGVSSVIRSRLDQQSWNEHGTLEKSGTITLTARGRTLGSWRVTVEPDLPPVVTWDGKPGPQKDDWRTGLPWQVRQAYGVASLEVEITIPGSLRVLRVPIQLDGQPKDAKGLARPDLSSDAFAGMMVEGRLHAKSISGRESYSDKVKFRIGERKFSDPLARALIALRRRLILSHEHTSQASEELKLLTQTTNVHGVWATMGLAIASLQPDAPDGSALEVPGILWSLSLYLDDLKRDGPEIAEAAAEVRSAQAGVQQQLDHMQSMGEKGHSLAEQEELQRRTQALKDALNHRMQLLFQRAAQSGIMMPQSGQNSADPWSDEMRRLQSDASQGHGDEALRRLQQMEDMAEHMRQATPQDLKALAAQMKAQAEARAQRATLHDIIHRETGLLDHTQARLNAARKAAAPPADQQDSGRDISQMSTADLLRQLGMQPPPGMPDTSASKPPAPTDPATVAAQGTERREDHAIQRALGQVDDILDRHVKDLTGKEAKSLSKARDDMRTARKALADRHDDQAQTAEQKVLADLADAGKEMRQSQQSKSSSGGGGGLSFIPSMGSGSGSGQQKGAAGKSGDDGDQPQAGDDDGSDDDQKDQDPLGRKLGEGSKGKDSDAHIPDKNARDRARDIERELRRRASDRTRPQSELDYLERLLKSF</sequence>
<keyword evidence="3" id="KW-1185">Reference proteome</keyword>
<reference evidence="2 3" key="1">
    <citation type="submission" date="2019-07" db="EMBL/GenBank/DDBJ databases">
        <title>Whole genome shotgun sequence of Gluconobacter wancherniae NBRC 103581.</title>
        <authorList>
            <person name="Hosoyama A."/>
            <person name="Uohara A."/>
            <person name="Ohji S."/>
            <person name="Ichikawa N."/>
        </authorList>
    </citation>
    <scope>NUCLEOTIDE SEQUENCE [LARGE SCALE GENOMIC DNA]</scope>
    <source>
        <strain evidence="2 3">NBRC 103581</strain>
    </source>
</reference>
<dbReference type="Proteomes" id="UP000321230">
    <property type="component" value="Unassembled WGS sequence"/>
</dbReference>
<dbReference type="OrthoDB" id="8477685at2"/>
<feature type="region of interest" description="Disordered" evidence="1">
    <location>
        <begin position="727"/>
        <end position="878"/>
    </location>
</feature>
<evidence type="ECO:0000256" key="1">
    <source>
        <dbReference type="SAM" id="MobiDB-lite"/>
    </source>
</evidence>
<feature type="compositionally biased region" description="Basic and acidic residues" evidence="1">
    <location>
        <begin position="830"/>
        <end position="878"/>
    </location>
</feature>
<gene>
    <name evidence="2" type="ORF">GWA01_05780</name>
</gene>
<organism evidence="2 3">
    <name type="scientific">Gluconobacter wancherniae NBRC 103581</name>
    <dbReference type="NCBI Taxonomy" id="656744"/>
    <lineage>
        <taxon>Bacteria</taxon>
        <taxon>Pseudomonadati</taxon>
        <taxon>Pseudomonadota</taxon>
        <taxon>Alphaproteobacteria</taxon>
        <taxon>Acetobacterales</taxon>
        <taxon>Acetobacteraceae</taxon>
        <taxon>Gluconobacter</taxon>
    </lineage>
</organism>
<dbReference type="InterPro" id="IPR012683">
    <property type="entry name" value="CHP02302_TM"/>
</dbReference>
<accession>A0A511AX71</accession>
<name>A0A511AX71_9PROT</name>
<dbReference type="EMBL" id="BJUZ01000001">
    <property type="protein sequence ID" value="GEK92808.1"/>
    <property type="molecule type" value="Genomic_DNA"/>
</dbReference>
<protein>
    <submittedName>
        <fullName evidence="2">Membrane protein</fullName>
    </submittedName>
</protein>